<keyword evidence="8" id="KW-1185">Reference proteome</keyword>
<evidence type="ECO:0000313" key="7">
    <source>
        <dbReference type="EMBL" id="NGM24354.1"/>
    </source>
</evidence>
<evidence type="ECO:0000256" key="1">
    <source>
        <dbReference type="ARBA" id="ARBA00022723"/>
    </source>
</evidence>
<protein>
    <submittedName>
        <fullName evidence="7">DksA/TraR family C4-type zinc finger protein</fullName>
    </submittedName>
</protein>
<dbReference type="InterPro" id="IPR000962">
    <property type="entry name" value="Znf_DskA_TraR"/>
</dbReference>
<gene>
    <name evidence="7" type="ORF">G3576_30480</name>
</gene>
<dbReference type="PANTHER" id="PTHR38777:SF1">
    <property type="entry name" value="DNAK SUPPRESSOR PROTEIN"/>
    <property type="match status" value="1"/>
</dbReference>
<dbReference type="Proteomes" id="UP000475385">
    <property type="component" value="Unassembled WGS sequence"/>
</dbReference>
<evidence type="ECO:0000313" key="8">
    <source>
        <dbReference type="Proteomes" id="UP000475385"/>
    </source>
</evidence>
<dbReference type="EMBL" id="JAAIKB010000033">
    <property type="protein sequence ID" value="NGM24354.1"/>
    <property type="molecule type" value="Genomic_DNA"/>
</dbReference>
<accession>A0A6M1LXX5</accession>
<comment type="caution">
    <text evidence="7">The sequence shown here is derived from an EMBL/GenBank/DDBJ whole genome shotgun (WGS) entry which is preliminary data.</text>
</comment>
<evidence type="ECO:0000256" key="3">
    <source>
        <dbReference type="ARBA" id="ARBA00022833"/>
    </source>
</evidence>
<feature type="domain" description="Zinc finger DksA/TraR C4-type" evidence="6">
    <location>
        <begin position="101"/>
        <end position="131"/>
    </location>
</feature>
<dbReference type="Pfam" id="PF01258">
    <property type="entry name" value="zf-dskA_traR"/>
    <property type="match status" value="1"/>
</dbReference>
<keyword evidence="1" id="KW-0479">Metal-binding</keyword>
<dbReference type="GO" id="GO:0008270">
    <property type="term" value="F:zinc ion binding"/>
    <property type="evidence" value="ECO:0007669"/>
    <property type="project" value="UniProtKB-KW"/>
</dbReference>
<reference evidence="7 8" key="2">
    <citation type="submission" date="2020-03" db="EMBL/GenBank/DDBJ databases">
        <title>Roseomonas stagni sp. nov., isolated from pond water in Japan.</title>
        <authorList>
            <person name="Furuhata K."/>
            <person name="Miyamoto H."/>
            <person name="Goto K."/>
        </authorList>
    </citation>
    <scope>NUCLEOTIDE SEQUENCE [LARGE SCALE GENOMIC DNA]</scope>
    <source>
        <strain evidence="7 8">PeD5</strain>
    </source>
</reference>
<dbReference type="Gene3D" id="1.20.120.910">
    <property type="entry name" value="DksA, coiled-coil domain"/>
    <property type="match status" value="1"/>
</dbReference>
<dbReference type="PANTHER" id="PTHR38777">
    <property type="entry name" value="FELS-2 PROPHAGE PROTEIN"/>
    <property type="match status" value="1"/>
</dbReference>
<keyword evidence="3" id="KW-0862">Zinc</keyword>
<dbReference type="NCBIfam" id="NF008243">
    <property type="entry name" value="PRK11019.1"/>
    <property type="match status" value="1"/>
</dbReference>
<evidence type="ECO:0000259" key="6">
    <source>
        <dbReference type="Pfam" id="PF01258"/>
    </source>
</evidence>
<keyword evidence="2" id="KW-0863">Zinc-finger</keyword>
<organism evidence="7 8">
    <name type="scientific">Falsiroseomonas algicola</name>
    <dbReference type="NCBI Taxonomy" id="2716930"/>
    <lineage>
        <taxon>Bacteria</taxon>
        <taxon>Pseudomonadati</taxon>
        <taxon>Pseudomonadota</taxon>
        <taxon>Alphaproteobacteria</taxon>
        <taxon>Acetobacterales</taxon>
        <taxon>Roseomonadaceae</taxon>
        <taxon>Falsiroseomonas</taxon>
    </lineage>
</organism>
<evidence type="ECO:0000256" key="2">
    <source>
        <dbReference type="ARBA" id="ARBA00022771"/>
    </source>
</evidence>
<dbReference type="SUPFAM" id="SSF57716">
    <property type="entry name" value="Glucocorticoid receptor-like (DNA-binding domain)"/>
    <property type="match status" value="1"/>
</dbReference>
<name>A0A6M1LXX5_9PROT</name>
<evidence type="ECO:0000256" key="5">
    <source>
        <dbReference type="SAM" id="MobiDB-lite"/>
    </source>
</evidence>
<feature type="zinc finger region" description="dksA C4-type" evidence="4">
    <location>
        <begin position="102"/>
        <end position="126"/>
    </location>
</feature>
<dbReference type="GO" id="GO:1900378">
    <property type="term" value="P:positive regulation of secondary metabolite biosynthetic process"/>
    <property type="evidence" value="ECO:0007669"/>
    <property type="project" value="TreeGrafter"/>
</dbReference>
<feature type="region of interest" description="Disordered" evidence="5">
    <location>
        <begin position="53"/>
        <end position="72"/>
    </location>
</feature>
<dbReference type="AlphaFoldDB" id="A0A6M1LXX5"/>
<sequence length="150" mass="15934">MDQSAAGRWRDSDCLFNTDQRPLVGGEQDLRGCNGLSLASRLERAAQTPISARRQVKVSRAGTTASGWAPDGAVQDQIDDTVADGVLRARAAMSAGAGETHCIECGVEIPEARRRAVPGVLTCVACQAARDRRPAAFGINRRGSKDSQLK</sequence>
<dbReference type="PROSITE" id="PS51128">
    <property type="entry name" value="ZF_DKSA_2"/>
    <property type="match status" value="1"/>
</dbReference>
<reference evidence="7 8" key="1">
    <citation type="submission" date="2020-02" db="EMBL/GenBank/DDBJ databases">
        <authorList>
            <person name="Kim H.M."/>
            <person name="Jeon C.O."/>
        </authorList>
    </citation>
    <scope>NUCLEOTIDE SEQUENCE [LARGE SCALE GENOMIC DNA]</scope>
    <source>
        <strain evidence="7 8">PeD5</strain>
    </source>
</reference>
<proteinExistence type="predicted"/>
<evidence type="ECO:0000256" key="4">
    <source>
        <dbReference type="PROSITE-ProRule" id="PRU00510"/>
    </source>
</evidence>